<proteinExistence type="predicted"/>
<comment type="caution">
    <text evidence="1">The sequence shown here is derived from an EMBL/GenBank/DDBJ whole genome shotgun (WGS) entry which is preliminary data.</text>
</comment>
<evidence type="ECO:0000313" key="2">
    <source>
        <dbReference type="Proteomes" id="UP000578343"/>
    </source>
</evidence>
<accession>A0A7K9EXA5</accession>
<reference evidence="1 2" key="1">
    <citation type="submission" date="2019-09" db="EMBL/GenBank/DDBJ databases">
        <title>Bird 10,000 Genomes (B10K) Project - Family phase.</title>
        <authorList>
            <person name="Zhang G."/>
        </authorList>
    </citation>
    <scope>NUCLEOTIDE SEQUENCE [LARGE SCALE GENOMIC DNA]</scope>
    <source>
        <strain evidence="1">B10K-DU-001-21</strain>
        <tissue evidence="1">Muscle</tissue>
    </source>
</reference>
<dbReference type="Proteomes" id="UP000578343">
    <property type="component" value="Unassembled WGS sequence"/>
</dbReference>
<organism evidence="1 2">
    <name type="scientific">Baryphthengus martii</name>
    <name type="common">Rufous motmot</name>
    <dbReference type="NCBI Taxonomy" id="176943"/>
    <lineage>
        <taxon>Eukaryota</taxon>
        <taxon>Metazoa</taxon>
        <taxon>Chordata</taxon>
        <taxon>Craniata</taxon>
        <taxon>Vertebrata</taxon>
        <taxon>Euteleostomi</taxon>
        <taxon>Archelosauria</taxon>
        <taxon>Archosauria</taxon>
        <taxon>Dinosauria</taxon>
        <taxon>Saurischia</taxon>
        <taxon>Theropoda</taxon>
        <taxon>Coelurosauria</taxon>
        <taxon>Aves</taxon>
        <taxon>Neognathae</taxon>
        <taxon>Neoaves</taxon>
        <taxon>Telluraves</taxon>
        <taxon>Coraciimorphae</taxon>
        <taxon>Coraciiformes</taxon>
        <taxon>Momotidae</taxon>
        <taxon>Baryphthengus</taxon>
    </lineage>
</organism>
<gene>
    <name evidence="1" type="primary">Erv31_8</name>
    <name evidence="1" type="ORF">BARMAR_R14909</name>
</gene>
<protein>
    <submittedName>
        <fullName evidence="1">ENR1 protein</fullName>
    </submittedName>
</protein>
<feature type="non-terminal residue" evidence="1">
    <location>
        <position position="89"/>
    </location>
</feature>
<name>A0A7K9EXA5_BARMA</name>
<feature type="non-terminal residue" evidence="1">
    <location>
        <position position="1"/>
    </location>
</feature>
<dbReference type="EMBL" id="VWZK01025007">
    <property type="protein sequence ID" value="NXG81175.1"/>
    <property type="molecule type" value="Genomic_DNA"/>
</dbReference>
<keyword evidence="2" id="KW-1185">Reference proteome</keyword>
<dbReference type="OrthoDB" id="9950230at2759"/>
<dbReference type="AlphaFoldDB" id="A0A7K9EXA5"/>
<evidence type="ECO:0000313" key="1">
    <source>
        <dbReference type="EMBL" id="NXG81175.1"/>
    </source>
</evidence>
<sequence>LGNETICWKNQSKANPFEEIGDLRRYWQNPGSIDINEPWKALDGLFWICGNRAYDELMPRWRGSCTIGIIQPAFFLLPKEKGSHLGKPL</sequence>